<dbReference type="AlphaFoldDB" id="A0AAV1HKE6"/>
<feature type="non-terminal residue" evidence="1">
    <location>
        <position position="1"/>
    </location>
</feature>
<keyword evidence="2" id="KW-1185">Reference proteome</keyword>
<dbReference type="Proteomes" id="UP001178508">
    <property type="component" value="Chromosome 23"/>
</dbReference>
<evidence type="ECO:0000313" key="1">
    <source>
        <dbReference type="EMBL" id="CAJ1086308.1"/>
    </source>
</evidence>
<sequence>SVDSHRDYTKRPRSTLGSLFDVERWEDFLILLINSLRLWGIRDGPIGEKGSV</sequence>
<gene>
    <name evidence="1" type="ORF">XNOV1_A030504</name>
</gene>
<proteinExistence type="predicted"/>
<evidence type="ECO:0000313" key="2">
    <source>
        <dbReference type="Proteomes" id="UP001178508"/>
    </source>
</evidence>
<protein>
    <submittedName>
        <fullName evidence="1">Uncharacterized protein</fullName>
    </submittedName>
</protein>
<organism evidence="1 2">
    <name type="scientific">Xyrichtys novacula</name>
    <name type="common">Pearly razorfish</name>
    <name type="synonym">Hemipteronotus novacula</name>
    <dbReference type="NCBI Taxonomy" id="13765"/>
    <lineage>
        <taxon>Eukaryota</taxon>
        <taxon>Metazoa</taxon>
        <taxon>Chordata</taxon>
        <taxon>Craniata</taxon>
        <taxon>Vertebrata</taxon>
        <taxon>Euteleostomi</taxon>
        <taxon>Actinopterygii</taxon>
        <taxon>Neopterygii</taxon>
        <taxon>Teleostei</taxon>
        <taxon>Neoteleostei</taxon>
        <taxon>Acanthomorphata</taxon>
        <taxon>Eupercaria</taxon>
        <taxon>Labriformes</taxon>
        <taxon>Labridae</taxon>
        <taxon>Xyrichtys</taxon>
    </lineage>
</organism>
<dbReference type="EMBL" id="OY660886">
    <property type="protein sequence ID" value="CAJ1086308.1"/>
    <property type="molecule type" value="Genomic_DNA"/>
</dbReference>
<feature type="non-terminal residue" evidence="1">
    <location>
        <position position="52"/>
    </location>
</feature>
<name>A0AAV1HKE6_XYRNO</name>
<reference evidence="1" key="1">
    <citation type="submission" date="2023-08" db="EMBL/GenBank/DDBJ databases">
        <authorList>
            <person name="Alioto T."/>
            <person name="Alioto T."/>
            <person name="Gomez Garrido J."/>
        </authorList>
    </citation>
    <scope>NUCLEOTIDE SEQUENCE</scope>
</reference>
<accession>A0AAV1HKE6</accession>